<evidence type="ECO:0000256" key="2">
    <source>
        <dbReference type="ARBA" id="ARBA00022679"/>
    </source>
</evidence>
<feature type="binding site" evidence="4">
    <location>
        <begin position="215"/>
        <end position="216"/>
    </location>
    <ligand>
        <name>3-amino-2-oxopropyl phosphate</name>
        <dbReference type="ChEBI" id="CHEBI:57279"/>
    </ligand>
</feature>
<feature type="site" description="Transition state stabilizer" evidence="4">
    <location>
        <position position="150"/>
    </location>
</feature>
<dbReference type="AlphaFoldDB" id="A0A1V6C442"/>
<dbReference type="InterPro" id="IPR036130">
    <property type="entry name" value="Pyridoxine-5'_phos_synth"/>
</dbReference>
<dbReference type="GO" id="GO:0005829">
    <property type="term" value="C:cytosol"/>
    <property type="evidence" value="ECO:0007669"/>
    <property type="project" value="TreeGrafter"/>
</dbReference>
<dbReference type="InterPro" id="IPR004569">
    <property type="entry name" value="PyrdxlP_synth_PdxJ"/>
</dbReference>
<dbReference type="EC" id="2.6.99.2" evidence="4 5"/>
<dbReference type="NCBIfam" id="TIGR00559">
    <property type="entry name" value="pdxJ"/>
    <property type="match status" value="1"/>
</dbReference>
<comment type="catalytic activity">
    <reaction evidence="4">
        <text>3-amino-2-oxopropyl phosphate + 1-deoxy-D-xylulose 5-phosphate = pyridoxine 5'-phosphate + phosphate + 2 H2O + H(+)</text>
        <dbReference type="Rhea" id="RHEA:15265"/>
        <dbReference type="ChEBI" id="CHEBI:15377"/>
        <dbReference type="ChEBI" id="CHEBI:15378"/>
        <dbReference type="ChEBI" id="CHEBI:43474"/>
        <dbReference type="ChEBI" id="CHEBI:57279"/>
        <dbReference type="ChEBI" id="CHEBI:57792"/>
        <dbReference type="ChEBI" id="CHEBI:58589"/>
        <dbReference type="EC" id="2.6.99.2"/>
    </reaction>
</comment>
<dbReference type="NCBIfam" id="NF003625">
    <property type="entry name" value="PRK05265.1-3"/>
    <property type="match status" value="1"/>
</dbReference>
<keyword evidence="1 4" id="KW-0963">Cytoplasm</keyword>
<proteinExistence type="inferred from homology"/>
<evidence type="ECO:0000256" key="3">
    <source>
        <dbReference type="ARBA" id="ARBA00023096"/>
    </source>
</evidence>
<dbReference type="CDD" id="cd00003">
    <property type="entry name" value="PNPsynthase"/>
    <property type="match status" value="1"/>
</dbReference>
<name>A0A1V6C442_UNCT6</name>
<evidence type="ECO:0000256" key="5">
    <source>
        <dbReference type="NCBIfam" id="TIGR00559"/>
    </source>
</evidence>
<dbReference type="Gene3D" id="3.20.20.70">
    <property type="entry name" value="Aldolase class I"/>
    <property type="match status" value="1"/>
</dbReference>
<comment type="subunit">
    <text evidence="4">Homooctamer; tetramer of dimers.</text>
</comment>
<feature type="active site" description="Proton acceptor" evidence="4">
    <location>
        <position position="43"/>
    </location>
</feature>
<keyword evidence="2 4" id="KW-0808">Transferase</keyword>
<comment type="caution">
    <text evidence="6">The sequence shown here is derived from an EMBL/GenBank/DDBJ whole genome shotgun (WGS) entry which is preliminary data.</text>
</comment>
<evidence type="ECO:0000256" key="4">
    <source>
        <dbReference type="HAMAP-Rule" id="MF_00279"/>
    </source>
</evidence>
<evidence type="ECO:0000256" key="1">
    <source>
        <dbReference type="ARBA" id="ARBA00022490"/>
    </source>
</evidence>
<feature type="binding site" evidence="4">
    <location>
        <position position="45"/>
    </location>
    <ligand>
        <name>1-deoxy-D-xylulose 5-phosphate</name>
        <dbReference type="ChEBI" id="CHEBI:57792"/>
    </ligand>
</feature>
<comment type="pathway">
    <text evidence="4">Cofactor biosynthesis; pyridoxine 5'-phosphate biosynthesis; pyridoxine 5'-phosphate from D-erythrose 4-phosphate: step 5/5.</text>
</comment>
<dbReference type="InterPro" id="IPR013785">
    <property type="entry name" value="Aldolase_TIM"/>
</dbReference>
<sequence length="243" mass="27272">MGGLGVNIDHIATLRQARRGRFPEPVFAAGICEIAGCDSIVCHLREDRRHIQDKDVYLLKSSVRRLNLEMAVNEGIVKIALDVCPAQVTLVPEKREELTTEGGLDVSGNLDRIKQTTDRFHEKGIVVSLFIDPDFKQIDASKSVGADAIEIHTGKYADIFEEHQESLWYEEYEKIVKSAEYAMSTGLKVHAGHGLDYRNIYPILSIQQIQEFNIGYSIICKAVFIGLHNAVKEMVSIIKHLPK</sequence>
<feature type="binding site" evidence="4">
    <location>
        <position position="18"/>
    </location>
    <ligand>
        <name>3-amino-2-oxopropyl phosphate</name>
        <dbReference type="ChEBI" id="CHEBI:57279"/>
    </ligand>
</feature>
<feature type="binding site" evidence="4">
    <location>
        <position position="194"/>
    </location>
    <ligand>
        <name>3-amino-2-oxopropyl phosphate</name>
        <dbReference type="ChEBI" id="CHEBI:57279"/>
    </ligand>
</feature>
<dbReference type="HAMAP" id="MF_00279">
    <property type="entry name" value="PdxJ"/>
    <property type="match status" value="1"/>
</dbReference>
<dbReference type="GO" id="GO:0008615">
    <property type="term" value="P:pyridoxine biosynthetic process"/>
    <property type="evidence" value="ECO:0007669"/>
    <property type="project" value="UniProtKB-UniRule"/>
</dbReference>
<dbReference type="PANTHER" id="PTHR30456:SF0">
    <property type="entry name" value="PYRIDOXINE 5'-PHOSPHATE SYNTHASE"/>
    <property type="match status" value="1"/>
</dbReference>
<protein>
    <recommendedName>
        <fullName evidence="4 5">Pyridoxine 5'-phosphate synthase</fullName>
        <shortName evidence="4">PNP synthase</shortName>
        <ecNumber evidence="4 5">2.6.99.2</ecNumber>
    </recommendedName>
</protein>
<feature type="binding site" evidence="4">
    <location>
        <begin position="9"/>
        <end position="10"/>
    </location>
    <ligand>
        <name>1-deoxy-D-xylulose 5-phosphate</name>
        <dbReference type="ChEBI" id="CHEBI:57792"/>
    </ligand>
</feature>
<dbReference type="SUPFAM" id="SSF63892">
    <property type="entry name" value="Pyridoxine 5'-phosphate synthase"/>
    <property type="match status" value="1"/>
</dbReference>
<dbReference type="EMBL" id="MWDQ01000150">
    <property type="protein sequence ID" value="OQB71688.1"/>
    <property type="molecule type" value="Genomic_DNA"/>
</dbReference>
<gene>
    <name evidence="4 6" type="primary">pdxJ</name>
    <name evidence="6" type="ORF">BWX89_01609</name>
</gene>
<feature type="binding site" evidence="4">
    <location>
        <position position="99"/>
    </location>
    <ligand>
        <name>1-deoxy-D-xylulose 5-phosphate</name>
        <dbReference type="ChEBI" id="CHEBI:57792"/>
    </ligand>
</feature>
<dbReference type="UniPathway" id="UPA00244">
    <property type="reaction ID" value="UER00313"/>
</dbReference>
<feature type="binding site" evidence="4">
    <location>
        <position position="7"/>
    </location>
    <ligand>
        <name>3-amino-2-oxopropyl phosphate</name>
        <dbReference type="ChEBI" id="CHEBI:57279"/>
    </ligand>
</feature>
<evidence type="ECO:0000313" key="6">
    <source>
        <dbReference type="EMBL" id="OQB71688.1"/>
    </source>
</evidence>
<organism evidence="6">
    <name type="scientific">candidate division TA06 bacterium ADurb.Bin131</name>
    <dbReference type="NCBI Taxonomy" id="1852827"/>
    <lineage>
        <taxon>Bacteria</taxon>
        <taxon>Bacteria division TA06</taxon>
    </lineage>
</organism>
<dbReference type="Pfam" id="PF03740">
    <property type="entry name" value="PdxJ"/>
    <property type="match status" value="1"/>
</dbReference>
<feature type="binding site" evidence="4">
    <location>
        <position position="50"/>
    </location>
    <ligand>
        <name>1-deoxy-D-xylulose 5-phosphate</name>
        <dbReference type="ChEBI" id="CHEBI:57792"/>
    </ligand>
</feature>
<feature type="active site" description="Proton donor" evidence="4">
    <location>
        <position position="193"/>
    </location>
</feature>
<dbReference type="GO" id="GO:0033856">
    <property type="term" value="F:pyridoxine 5'-phosphate synthase activity"/>
    <property type="evidence" value="ECO:0007669"/>
    <property type="project" value="UniProtKB-UniRule"/>
</dbReference>
<dbReference type="PANTHER" id="PTHR30456">
    <property type="entry name" value="PYRIDOXINE 5'-PHOSPHATE SYNTHASE"/>
    <property type="match status" value="1"/>
</dbReference>
<keyword evidence="3 4" id="KW-0664">Pyridoxine biosynthesis</keyword>
<dbReference type="NCBIfam" id="NF003627">
    <property type="entry name" value="PRK05265.1-5"/>
    <property type="match status" value="1"/>
</dbReference>
<dbReference type="Proteomes" id="UP000485562">
    <property type="component" value="Unassembled WGS sequence"/>
</dbReference>
<reference evidence="6" key="1">
    <citation type="submission" date="2017-02" db="EMBL/GenBank/DDBJ databases">
        <title>Delving into the versatile metabolic prowess of the omnipresent phylum Bacteroidetes.</title>
        <authorList>
            <person name="Nobu M.K."/>
            <person name="Mei R."/>
            <person name="Narihiro T."/>
            <person name="Kuroda K."/>
            <person name="Liu W.-T."/>
        </authorList>
    </citation>
    <scope>NUCLEOTIDE SEQUENCE</scope>
    <source>
        <strain evidence="6">ADurb.Bin131</strain>
    </source>
</reference>
<comment type="similarity">
    <text evidence="4">Belongs to the PNP synthase family.</text>
</comment>
<comment type="function">
    <text evidence="4">Catalyzes the complicated ring closure reaction between the two acyclic compounds 1-deoxy-D-xylulose-5-phosphate (DXP) and 3-amino-2-oxopropyl phosphate (1-amino-acetone-3-phosphate or AAP) to form pyridoxine 5'-phosphate (PNP) and inorganic phosphate.</text>
</comment>
<comment type="subcellular location">
    <subcellularLocation>
        <location evidence="4">Cytoplasm</location>
    </subcellularLocation>
</comment>
<feature type="active site" description="Proton acceptor" evidence="4">
    <location>
        <position position="69"/>
    </location>
</feature>
<accession>A0A1V6C442</accession>